<sequence>MGGLSASRTRNSSPTCEDCGGSCRLGILSNSFASARERETALYHLHELAEQIIYTHKTGTEKPDPRTIKAARTSLEVRPQSRPSNDNAAVNDEATQVAERVRQPAPAYSAQQLRPDRSDSFPDRPPQHVVHMLDLSRLRPRRPRRNAAYSSAFDICCMTRAFHLKAFSQLRNCAAVMRGLLSLGLGQPARARLCMWATLLAAQ</sequence>
<dbReference type="SUPFAM" id="SSF56784">
    <property type="entry name" value="HAD-like"/>
    <property type="match status" value="1"/>
</dbReference>
<protein>
    <submittedName>
        <fullName evidence="2">Uncharacterized protein</fullName>
    </submittedName>
</protein>
<evidence type="ECO:0000256" key="1">
    <source>
        <dbReference type="SAM" id="MobiDB-lite"/>
    </source>
</evidence>
<feature type="compositionally biased region" description="Basic and acidic residues" evidence="1">
    <location>
        <begin position="114"/>
        <end position="126"/>
    </location>
</feature>
<dbReference type="Gene3D" id="3.40.50.1000">
    <property type="entry name" value="HAD superfamily/HAD-like"/>
    <property type="match status" value="1"/>
</dbReference>
<comment type="caution">
    <text evidence="2">The sequence shown here is derived from an EMBL/GenBank/DDBJ whole genome shotgun (WGS) entry which is preliminary data.</text>
</comment>
<dbReference type="InterPro" id="IPR036412">
    <property type="entry name" value="HAD-like_sf"/>
</dbReference>
<gene>
    <name evidence="2" type="ORF">GCM10010507_63220</name>
</gene>
<dbReference type="Proteomes" id="UP000646244">
    <property type="component" value="Unassembled WGS sequence"/>
</dbReference>
<proteinExistence type="predicted"/>
<dbReference type="EMBL" id="BMVB01000054">
    <property type="protein sequence ID" value="GHC75193.1"/>
    <property type="molecule type" value="Genomic_DNA"/>
</dbReference>
<dbReference type="AlphaFoldDB" id="A0A918WRS9"/>
<name>A0A918WRS9_STRCJ</name>
<evidence type="ECO:0000313" key="3">
    <source>
        <dbReference type="Proteomes" id="UP000646244"/>
    </source>
</evidence>
<organism evidence="2 3">
    <name type="scientific">Streptomyces cinnamoneus</name>
    <name type="common">Streptoverticillium cinnamoneum</name>
    <dbReference type="NCBI Taxonomy" id="53446"/>
    <lineage>
        <taxon>Bacteria</taxon>
        <taxon>Bacillati</taxon>
        <taxon>Actinomycetota</taxon>
        <taxon>Actinomycetes</taxon>
        <taxon>Kitasatosporales</taxon>
        <taxon>Streptomycetaceae</taxon>
        <taxon>Streptomyces</taxon>
        <taxon>Streptomyces cinnamoneus group</taxon>
    </lineage>
</organism>
<evidence type="ECO:0000313" key="2">
    <source>
        <dbReference type="EMBL" id="GHC75193.1"/>
    </source>
</evidence>
<feature type="region of interest" description="Disordered" evidence="1">
    <location>
        <begin position="72"/>
        <end position="126"/>
    </location>
</feature>
<reference evidence="2" key="1">
    <citation type="journal article" date="2014" name="Int. J. Syst. Evol. Microbiol.">
        <title>Complete genome sequence of Corynebacterium casei LMG S-19264T (=DSM 44701T), isolated from a smear-ripened cheese.</title>
        <authorList>
            <consortium name="US DOE Joint Genome Institute (JGI-PGF)"/>
            <person name="Walter F."/>
            <person name="Albersmeier A."/>
            <person name="Kalinowski J."/>
            <person name="Ruckert C."/>
        </authorList>
    </citation>
    <scope>NUCLEOTIDE SEQUENCE</scope>
    <source>
        <strain evidence="2">JCM 4633</strain>
    </source>
</reference>
<accession>A0A918WRS9</accession>
<dbReference type="InterPro" id="IPR023214">
    <property type="entry name" value="HAD_sf"/>
</dbReference>
<reference evidence="2" key="2">
    <citation type="submission" date="2020-09" db="EMBL/GenBank/DDBJ databases">
        <authorList>
            <person name="Sun Q."/>
            <person name="Ohkuma M."/>
        </authorList>
    </citation>
    <scope>NUCLEOTIDE SEQUENCE</scope>
    <source>
        <strain evidence="2">JCM 4633</strain>
    </source>
</reference>